<evidence type="ECO:0000313" key="2">
    <source>
        <dbReference type="EMBL" id="BDI05033.1"/>
    </source>
</evidence>
<dbReference type="RefSeq" id="WP_251973105.1">
    <property type="nucleotide sequence ID" value="NZ_AP025730.1"/>
</dbReference>
<dbReference type="Pfam" id="PF00903">
    <property type="entry name" value="Glyoxalase"/>
    <property type="match status" value="1"/>
</dbReference>
<gene>
    <name evidence="2" type="ORF">CATMQ487_20030</name>
</gene>
<feature type="domain" description="VOC" evidence="1">
    <location>
        <begin position="6"/>
        <end position="130"/>
    </location>
</feature>
<dbReference type="InterPro" id="IPR052164">
    <property type="entry name" value="Anthracycline_SecMetBiosynth"/>
</dbReference>
<proteinExistence type="predicted"/>
<dbReference type="Gene3D" id="3.10.180.10">
    <property type="entry name" value="2,3-Dihydroxybiphenyl 1,2-Dioxygenase, domain 1"/>
    <property type="match status" value="1"/>
</dbReference>
<name>A0ABM7YKS1_9BURK</name>
<keyword evidence="3" id="KW-1185">Reference proteome</keyword>
<dbReference type="InterPro" id="IPR029068">
    <property type="entry name" value="Glyas_Bleomycin-R_OHBP_Dase"/>
</dbReference>
<organism evidence="2 3">
    <name type="scientific">Sphaerotilus microaerophilus</name>
    <dbReference type="NCBI Taxonomy" id="2914710"/>
    <lineage>
        <taxon>Bacteria</taxon>
        <taxon>Pseudomonadati</taxon>
        <taxon>Pseudomonadota</taxon>
        <taxon>Betaproteobacteria</taxon>
        <taxon>Burkholderiales</taxon>
        <taxon>Sphaerotilaceae</taxon>
        <taxon>Sphaerotilus</taxon>
    </lineage>
</organism>
<reference evidence="2" key="1">
    <citation type="submission" date="2022-04" db="EMBL/GenBank/DDBJ databases">
        <title>Whole genome sequence of Sphaerotilus sp. FB-5.</title>
        <authorList>
            <person name="Takeda M."/>
            <person name="Narihara S."/>
            <person name="Akimoto M."/>
            <person name="Akimoto R."/>
            <person name="Nishiyashiki S."/>
            <person name="Murakami T."/>
        </authorList>
    </citation>
    <scope>NUCLEOTIDE SEQUENCE</scope>
    <source>
        <strain evidence="2">FB-5</strain>
    </source>
</reference>
<accession>A0ABM7YKS1</accession>
<dbReference type="PANTHER" id="PTHR33993">
    <property type="entry name" value="GLYOXALASE-RELATED"/>
    <property type="match status" value="1"/>
</dbReference>
<protein>
    <submittedName>
        <fullName evidence="2">Glyoxalase</fullName>
    </submittedName>
</protein>
<evidence type="ECO:0000313" key="3">
    <source>
        <dbReference type="Proteomes" id="UP001057498"/>
    </source>
</evidence>
<dbReference type="Proteomes" id="UP001057498">
    <property type="component" value="Chromosome"/>
</dbReference>
<dbReference type="InterPro" id="IPR037523">
    <property type="entry name" value="VOC_core"/>
</dbReference>
<dbReference type="PROSITE" id="PS51819">
    <property type="entry name" value="VOC"/>
    <property type="match status" value="1"/>
</dbReference>
<evidence type="ECO:0000259" key="1">
    <source>
        <dbReference type="PROSITE" id="PS51819"/>
    </source>
</evidence>
<dbReference type="InterPro" id="IPR004360">
    <property type="entry name" value="Glyas_Fos-R_dOase_dom"/>
</dbReference>
<sequence>MTSPCPVVHFEMPYRDAERAKRFYAEAFGWQMQQFGPEMGDYILATTATVDSNAPGAVRGSINGGLFPFKADWPMQQPSVVMGVDDIRAAMARVTAGGGEVMGEPMAIPGVGDYVSFVDTEGNRLSMLQPAMGAAPGQG</sequence>
<dbReference type="SUPFAM" id="SSF54593">
    <property type="entry name" value="Glyoxalase/Bleomycin resistance protein/Dihydroxybiphenyl dioxygenase"/>
    <property type="match status" value="1"/>
</dbReference>
<dbReference type="EMBL" id="AP025730">
    <property type="protein sequence ID" value="BDI05033.1"/>
    <property type="molecule type" value="Genomic_DNA"/>
</dbReference>
<dbReference type="CDD" id="cd07247">
    <property type="entry name" value="SgaA_N_like"/>
    <property type="match status" value="1"/>
</dbReference>